<reference evidence="6" key="1">
    <citation type="submission" date="2017-02" db="UniProtKB">
        <authorList>
            <consortium name="WormBaseParasite"/>
        </authorList>
    </citation>
    <scope>IDENTIFICATION</scope>
</reference>
<dbReference type="GO" id="GO:0005634">
    <property type="term" value="C:nucleus"/>
    <property type="evidence" value="ECO:0007669"/>
    <property type="project" value="UniProtKB-SubCell"/>
</dbReference>
<protein>
    <submittedName>
        <fullName evidence="6">HTH CENPB-type domain-containing protein</fullName>
    </submittedName>
</protein>
<keyword evidence="5" id="KW-1185">Reference proteome</keyword>
<evidence type="ECO:0000313" key="5">
    <source>
        <dbReference type="Proteomes" id="UP000267096"/>
    </source>
</evidence>
<dbReference type="EMBL" id="UYRR01019612">
    <property type="protein sequence ID" value="VDK30039.1"/>
    <property type="molecule type" value="Genomic_DNA"/>
</dbReference>
<proteinExistence type="predicted"/>
<keyword evidence="2" id="KW-0238">DNA-binding</keyword>
<evidence type="ECO:0000313" key="4">
    <source>
        <dbReference type="EMBL" id="VDK30039.1"/>
    </source>
</evidence>
<dbReference type="WBParaSite" id="ASIM_0000801801-mRNA-1">
    <property type="protein sequence ID" value="ASIM_0000801801-mRNA-1"/>
    <property type="gene ID" value="ASIM_0000801801"/>
</dbReference>
<feature type="domain" description="HTH CENPB-type" evidence="3">
    <location>
        <begin position="139"/>
        <end position="206"/>
    </location>
</feature>
<name>A0A0M3JK46_ANISI</name>
<sequence>MERFCSANVVAVLGEKFGMGDAASATREEKKLAQRLADIIIRHAEGDELEVEEDEEVCSESEGEEESAVDLDDGFLVTPDKVSFSNGKLICASDVRRAVDYYRSTSDGHRPCSSMQSKFRFITNKNDLKRLREFEKDQVSVTDRRNQIRALSLKLKEMVIDKMGRGAILHDNDLRAFAHLLNKEYKIPNFEASAGWLKKFKHINRF</sequence>
<dbReference type="InterPro" id="IPR006600">
    <property type="entry name" value="HTH_CenpB_DNA-bd_dom"/>
</dbReference>
<reference evidence="4 5" key="2">
    <citation type="submission" date="2018-11" db="EMBL/GenBank/DDBJ databases">
        <authorList>
            <consortium name="Pathogen Informatics"/>
        </authorList>
    </citation>
    <scope>NUCLEOTIDE SEQUENCE [LARGE SCALE GENOMIC DNA]</scope>
</reference>
<evidence type="ECO:0000256" key="2">
    <source>
        <dbReference type="ARBA" id="ARBA00023125"/>
    </source>
</evidence>
<evidence type="ECO:0000313" key="6">
    <source>
        <dbReference type="WBParaSite" id="ASIM_0000801801-mRNA-1"/>
    </source>
</evidence>
<dbReference type="AlphaFoldDB" id="A0A0M3JK46"/>
<dbReference type="InterPro" id="IPR009057">
    <property type="entry name" value="Homeodomain-like_sf"/>
</dbReference>
<comment type="subcellular location">
    <subcellularLocation>
        <location evidence="1">Nucleus</location>
    </subcellularLocation>
</comment>
<dbReference type="Proteomes" id="UP000267096">
    <property type="component" value="Unassembled WGS sequence"/>
</dbReference>
<gene>
    <name evidence="4" type="ORF">ASIM_LOCUS7779</name>
</gene>
<evidence type="ECO:0000256" key="1">
    <source>
        <dbReference type="ARBA" id="ARBA00004123"/>
    </source>
</evidence>
<accession>A0A0M3JK46</accession>
<dbReference type="Gene3D" id="1.10.10.60">
    <property type="entry name" value="Homeodomain-like"/>
    <property type="match status" value="1"/>
</dbReference>
<evidence type="ECO:0000259" key="3">
    <source>
        <dbReference type="PROSITE" id="PS51253"/>
    </source>
</evidence>
<dbReference type="OrthoDB" id="5873456at2759"/>
<dbReference type="PROSITE" id="PS51253">
    <property type="entry name" value="HTH_CENPB"/>
    <property type="match status" value="1"/>
</dbReference>
<dbReference type="SUPFAM" id="SSF46689">
    <property type="entry name" value="Homeodomain-like"/>
    <property type="match status" value="1"/>
</dbReference>
<dbReference type="GO" id="GO:0003677">
    <property type="term" value="F:DNA binding"/>
    <property type="evidence" value="ECO:0007669"/>
    <property type="project" value="UniProtKB-KW"/>
</dbReference>
<organism evidence="6">
    <name type="scientific">Anisakis simplex</name>
    <name type="common">Herring worm</name>
    <dbReference type="NCBI Taxonomy" id="6269"/>
    <lineage>
        <taxon>Eukaryota</taxon>
        <taxon>Metazoa</taxon>
        <taxon>Ecdysozoa</taxon>
        <taxon>Nematoda</taxon>
        <taxon>Chromadorea</taxon>
        <taxon>Rhabditida</taxon>
        <taxon>Spirurina</taxon>
        <taxon>Ascaridomorpha</taxon>
        <taxon>Ascaridoidea</taxon>
        <taxon>Anisakidae</taxon>
        <taxon>Anisakis</taxon>
        <taxon>Anisakis simplex complex</taxon>
    </lineage>
</organism>